<proteinExistence type="predicted"/>
<comment type="caution">
    <text evidence="2">The sequence shown here is derived from an EMBL/GenBank/DDBJ whole genome shotgun (WGS) entry which is preliminary data.</text>
</comment>
<reference evidence="3" key="1">
    <citation type="journal article" date="2019" name="Int. J. Syst. Evol. Microbiol.">
        <title>The Global Catalogue of Microorganisms (GCM) 10K type strain sequencing project: providing services to taxonomists for standard genome sequencing and annotation.</title>
        <authorList>
            <consortium name="The Broad Institute Genomics Platform"/>
            <consortium name="The Broad Institute Genome Sequencing Center for Infectious Disease"/>
            <person name="Wu L."/>
            <person name="Ma J."/>
        </authorList>
    </citation>
    <scope>NUCLEOTIDE SEQUENCE [LARGE SCALE GENOMIC DNA]</scope>
    <source>
        <strain evidence="3">CCUG 62981</strain>
    </source>
</reference>
<dbReference type="RefSeq" id="WP_371392973.1">
    <property type="nucleotide sequence ID" value="NZ_CP163421.1"/>
</dbReference>
<name>A0ABV9NG24_9PROT</name>
<dbReference type="Pfam" id="PF12100">
    <property type="entry name" value="DUF3576"/>
    <property type="match status" value="1"/>
</dbReference>
<protein>
    <submittedName>
        <fullName evidence="2">DUF3576 domain-containing protein</fullName>
    </submittedName>
</protein>
<dbReference type="PROSITE" id="PS51257">
    <property type="entry name" value="PROKAR_LIPOPROTEIN"/>
    <property type="match status" value="1"/>
</dbReference>
<keyword evidence="1" id="KW-0732">Signal</keyword>
<dbReference type="Proteomes" id="UP001596024">
    <property type="component" value="Unassembled WGS sequence"/>
</dbReference>
<dbReference type="InterPro" id="IPR021959">
    <property type="entry name" value="DUF3576"/>
</dbReference>
<gene>
    <name evidence="2" type="ORF">ACFPB0_11885</name>
</gene>
<feature type="signal peptide" evidence="1">
    <location>
        <begin position="1"/>
        <end position="20"/>
    </location>
</feature>
<keyword evidence="3" id="KW-1185">Reference proteome</keyword>
<evidence type="ECO:0000313" key="2">
    <source>
        <dbReference type="EMBL" id="MFC4725993.1"/>
    </source>
</evidence>
<organism evidence="2 3">
    <name type="scientific">Glycocaulis abyssi</name>
    <dbReference type="NCBI Taxonomy" id="1433403"/>
    <lineage>
        <taxon>Bacteria</taxon>
        <taxon>Pseudomonadati</taxon>
        <taxon>Pseudomonadota</taxon>
        <taxon>Alphaproteobacteria</taxon>
        <taxon>Maricaulales</taxon>
        <taxon>Maricaulaceae</taxon>
        <taxon>Glycocaulis</taxon>
    </lineage>
</organism>
<accession>A0ABV9NG24</accession>
<evidence type="ECO:0000313" key="3">
    <source>
        <dbReference type="Proteomes" id="UP001596024"/>
    </source>
</evidence>
<evidence type="ECO:0000256" key="1">
    <source>
        <dbReference type="SAM" id="SignalP"/>
    </source>
</evidence>
<sequence>MLSRPLVTVLSVVAVASMVAGCASRSSTERENRGLFGGLLGSGPRATAPDAGIGVNTFLWRASLDTLSFMPLDQIDPFGGVIITDWYANPEAPEERFKATVYVLDSRLRADALSVQIFRQARNPDTGDWTDVAVDQGTRVQVENAILTRARQMRISQLPGS</sequence>
<dbReference type="EMBL" id="JBHSGQ010000006">
    <property type="protein sequence ID" value="MFC4725993.1"/>
    <property type="molecule type" value="Genomic_DNA"/>
</dbReference>
<feature type="chain" id="PRO_5045534989" evidence="1">
    <location>
        <begin position="21"/>
        <end position="161"/>
    </location>
</feature>